<dbReference type="Proteomes" id="UP001516400">
    <property type="component" value="Unassembled WGS sequence"/>
</dbReference>
<proteinExistence type="predicted"/>
<sequence length="88" mass="10822">MDLLNKLLQPLKPKRPMKFPYTFTAKIAQFPLMFHLKRQWLWRYYLYGVIASIPVFWKIHKMANSPSNIQKWKEMAEEERYHAAHKWD</sequence>
<feature type="transmembrane region" description="Helical" evidence="1">
    <location>
        <begin position="40"/>
        <end position="57"/>
    </location>
</feature>
<protein>
    <submittedName>
        <fullName evidence="2">Uncharacterized protein</fullName>
    </submittedName>
</protein>
<evidence type="ECO:0000256" key="1">
    <source>
        <dbReference type="SAM" id="Phobius"/>
    </source>
</evidence>
<dbReference type="EMBL" id="JABFTP020000021">
    <property type="protein sequence ID" value="KAL3267819.1"/>
    <property type="molecule type" value="Genomic_DNA"/>
</dbReference>
<gene>
    <name evidence="2" type="ORF">HHI36_006952</name>
</gene>
<dbReference type="AlphaFoldDB" id="A0ABD2MN42"/>
<keyword evidence="1" id="KW-0472">Membrane</keyword>
<comment type="caution">
    <text evidence="2">The sequence shown here is derived from an EMBL/GenBank/DDBJ whole genome shotgun (WGS) entry which is preliminary data.</text>
</comment>
<accession>A0ABD2MN42</accession>
<organism evidence="2 3">
    <name type="scientific">Cryptolaemus montrouzieri</name>
    <dbReference type="NCBI Taxonomy" id="559131"/>
    <lineage>
        <taxon>Eukaryota</taxon>
        <taxon>Metazoa</taxon>
        <taxon>Ecdysozoa</taxon>
        <taxon>Arthropoda</taxon>
        <taxon>Hexapoda</taxon>
        <taxon>Insecta</taxon>
        <taxon>Pterygota</taxon>
        <taxon>Neoptera</taxon>
        <taxon>Endopterygota</taxon>
        <taxon>Coleoptera</taxon>
        <taxon>Polyphaga</taxon>
        <taxon>Cucujiformia</taxon>
        <taxon>Coccinelloidea</taxon>
        <taxon>Coccinellidae</taxon>
        <taxon>Scymninae</taxon>
        <taxon>Scymnini</taxon>
        <taxon>Cryptolaemus</taxon>
    </lineage>
</organism>
<name>A0ABD2MN42_9CUCU</name>
<keyword evidence="3" id="KW-1185">Reference proteome</keyword>
<reference evidence="2 3" key="1">
    <citation type="journal article" date="2021" name="BMC Biol.">
        <title>Horizontally acquired antibacterial genes associated with adaptive radiation of ladybird beetles.</title>
        <authorList>
            <person name="Li H.S."/>
            <person name="Tang X.F."/>
            <person name="Huang Y.H."/>
            <person name="Xu Z.Y."/>
            <person name="Chen M.L."/>
            <person name="Du X.Y."/>
            <person name="Qiu B.Y."/>
            <person name="Chen P.T."/>
            <person name="Zhang W."/>
            <person name="Slipinski A."/>
            <person name="Escalona H.E."/>
            <person name="Waterhouse R.M."/>
            <person name="Zwick A."/>
            <person name="Pang H."/>
        </authorList>
    </citation>
    <scope>NUCLEOTIDE SEQUENCE [LARGE SCALE GENOMIC DNA]</scope>
    <source>
        <strain evidence="2">SYSU2018</strain>
    </source>
</reference>
<evidence type="ECO:0000313" key="2">
    <source>
        <dbReference type="EMBL" id="KAL3267819.1"/>
    </source>
</evidence>
<evidence type="ECO:0000313" key="3">
    <source>
        <dbReference type="Proteomes" id="UP001516400"/>
    </source>
</evidence>
<keyword evidence="1" id="KW-0812">Transmembrane</keyword>
<keyword evidence="1" id="KW-1133">Transmembrane helix</keyword>